<evidence type="ECO:0000313" key="1">
    <source>
        <dbReference type="EMBL" id="CAG8715503.1"/>
    </source>
</evidence>
<dbReference type="OrthoDB" id="10628721at2759"/>
<comment type="caution">
    <text evidence="1">The sequence shown here is derived from an EMBL/GenBank/DDBJ whole genome shotgun (WGS) entry which is preliminary data.</text>
</comment>
<reference evidence="1" key="1">
    <citation type="submission" date="2021-06" db="EMBL/GenBank/DDBJ databases">
        <authorList>
            <person name="Kallberg Y."/>
            <person name="Tangrot J."/>
            <person name="Rosling A."/>
        </authorList>
    </citation>
    <scope>NUCLEOTIDE SEQUENCE</scope>
    <source>
        <strain evidence="1">UK204</strain>
    </source>
</reference>
<dbReference type="AlphaFoldDB" id="A0A9N9NAG8"/>
<dbReference type="Proteomes" id="UP000789570">
    <property type="component" value="Unassembled WGS sequence"/>
</dbReference>
<organism evidence="1 2">
    <name type="scientific">Funneliformis caledonium</name>
    <dbReference type="NCBI Taxonomy" id="1117310"/>
    <lineage>
        <taxon>Eukaryota</taxon>
        <taxon>Fungi</taxon>
        <taxon>Fungi incertae sedis</taxon>
        <taxon>Mucoromycota</taxon>
        <taxon>Glomeromycotina</taxon>
        <taxon>Glomeromycetes</taxon>
        <taxon>Glomerales</taxon>
        <taxon>Glomeraceae</taxon>
        <taxon>Funneliformis</taxon>
    </lineage>
</organism>
<proteinExistence type="predicted"/>
<evidence type="ECO:0000313" key="2">
    <source>
        <dbReference type="Proteomes" id="UP000789570"/>
    </source>
</evidence>
<name>A0A9N9NAG8_9GLOM</name>
<keyword evidence="2" id="KW-1185">Reference proteome</keyword>
<protein>
    <submittedName>
        <fullName evidence="1">6210_t:CDS:1</fullName>
    </submittedName>
</protein>
<dbReference type="EMBL" id="CAJVPQ010009459">
    <property type="protein sequence ID" value="CAG8715503.1"/>
    <property type="molecule type" value="Genomic_DNA"/>
</dbReference>
<sequence>MFRRWKPLVTLIATGIIVSDLHFGPFLRNWWHVRTSQENGTKIEQYYPFRVRMKTRFLCESLLESNEEVENDPTTLMMGMKDNNILDELADLSFQPFMIKCALFFQTINENGCSIRIYKENQLSEEFHGLDPNSV</sequence>
<accession>A0A9N9NAG8</accession>
<gene>
    <name evidence="1" type="ORF">FCALED_LOCUS14136</name>
</gene>